<feature type="domain" description="SEA" evidence="11">
    <location>
        <begin position="670"/>
        <end position="730"/>
    </location>
</feature>
<reference evidence="14" key="1">
    <citation type="journal article" date="2020" name="Nat. Ecol. Evol.">
        <title>Deeply conserved synteny resolves early events in vertebrate evolution.</title>
        <authorList>
            <person name="Simakov O."/>
            <person name="Marletaz F."/>
            <person name="Yue J.X."/>
            <person name="O'Connell B."/>
            <person name="Jenkins J."/>
            <person name="Brandt A."/>
            <person name="Calef R."/>
            <person name="Tung C.H."/>
            <person name="Huang T.K."/>
            <person name="Schmutz J."/>
            <person name="Satoh N."/>
            <person name="Yu J.K."/>
            <person name="Putnam N.H."/>
            <person name="Green R.E."/>
            <person name="Rokhsar D.S."/>
        </authorList>
    </citation>
    <scope>NUCLEOTIDE SEQUENCE [LARGE SCALE GENOMIC DNA]</scope>
    <source>
        <strain evidence="14">S238N-H82</strain>
    </source>
</reference>
<keyword evidence="5" id="KW-1133">Transmembrane helix</keyword>
<dbReference type="InterPro" id="IPR015919">
    <property type="entry name" value="Cadherin-like_sf"/>
</dbReference>
<dbReference type="PANTHER" id="PTHR24028">
    <property type="entry name" value="CADHERIN-87A"/>
    <property type="match status" value="1"/>
</dbReference>
<dbReference type="GO" id="GO:0005886">
    <property type="term" value="C:plasma membrane"/>
    <property type="evidence" value="ECO:0007669"/>
    <property type="project" value="InterPro"/>
</dbReference>
<keyword evidence="9" id="KW-0245">EGF-like domain</keyword>
<dbReference type="PROSITE" id="PS00232">
    <property type="entry name" value="CADHERIN_1"/>
    <property type="match status" value="1"/>
</dbReference>
<evidence type="ECO:0000256" key="9">
    <source>
        <dbReference type="PROSITE-ProRule" id="PRU00076"/>
    </source>
</evidence>
<dbReference type="GO" id="GO:0007156">
    <property type="term" value="P:homophilic cell adhesion via plasma membrane adhesion molecules"/>
    <property type="evidence" value="ECO:0007669"/>
    <property type="project" value="InterPro"/>
</dbReference>
<evidence type="ECO:0000256" key="4">
    <source>
        <dbReference type="ARBA" id="ARBA00022837"/>
    </source>
</evidence>
<feature type="domain" description="Cadherin" evidence="13">
    <location>
        <begin position="278"/>
        <end position="385"/>
    </location>
</feature>
<dbReference type="PROSITE" id="PS50268">
    <property type="entry name" value="CADHERIN_2"/>
    <property type="match status" value="3"/>
</dbReference>
<name>A0A9J7N486_BRAFL</name>
<feature type="domain" description="Cadherin" evidence="13">
    <location>
        <begin position="500"/>
        <end position="599"/>
    </location>
</feature>
<dbReference type="OMA" id="EINIFPR"/>
<organism evidence="14 15">
    <name type="scientific">Branchiostoma floridae</name>
    <name type="common">Florida lancelet</name>
    <name type="synonym">Amphioxus</name>
    <dbReference type="NCBI Taxonomy" id="7739"/>
    <lineage>
        <taxon>Eukaryota</taxon>
        <taxon>Metazoa</taxon>
        <taxon>Chordata</taxon>
        <taxon>Cephalochordata</taxon>
        <taxon>Leptocardii</taxon>
        <taxon>Amphioxiformes</taxon>
        <taxon>Branchiostomatidae</taxon>
        <taxon>Branchiostoma</taxon>
    </lineage>
</organism>
<feature type="domain" description="EGF-like" evidence="12">
    <location>
        <begin position="231"/>
        <end position="265"/>
    </location>
</feature>
<feature type="disulfide bond" evidence="9">
    <location>
        <begin position="255"/>
        <end position="264"/>
    </location>
</feature>
<dbReference type="PROSITE" id="PS01186">
    <property type="entry name" value="EGF_2"/>
    <property type="match status" value="4"/>
</dbReference>
<keyword evidence="6" id="KW-0472">Membrane</keyword>
<dbReference type="Proteomes" id="UP000001554">
    <property type="component" value="Chromosome 11"/>
</dbReference>
<dbReference type="Pfam" id="PF01390">
    <property type="entry name" value="SEA"/>
    <property type="match status" value="1"/>
</dbReference>
<dbReference type="Gene3D" id="2.10.25.10">
    <property type="entry name" value="Laminin"/>
    <property type="match status" value="4"/>
</dbReference>
<reference evidence="15" key="2">
    <citation type="submission" date="2025-08" db="UniProtKB">
        <authorList>
            <consortium name="RefSeq"/>
        </authorList>
    </citation>
    <scope>IDENTIFICATION</scope>
    <source>
        <strain evidence="15">S238N-H82</strain>
        <tissue evidence="15">Testes</tissue>
    </source>
</reference>
<dbReference type="InterPro" id="IPR000742">
    <property type="entry name" value="EGF"/>
</dbReference>
<feature type="domain" description="Cadherin" evidence="13">
    <location>
        <begin position="387"/>
        <end position="488"/>
    </location>
</feature>
<dbReference type="RefSeq" id="XP_035691281.1">
    <property type="nucleotide sequence ID" value="XM_035835388.1"/>
</dbReference>
<dbReference type="GO" id="GO:0005509">
    <property type="term" value="F:calcium ion binding"/>
    <property type="evidence" value="ECO:0007669"/>
    <property type="project" value="UniProtKB-UniRule"/>
</dbReference>
<dbReference type="Gene3D" id="3.30.70.960">
    <property type="entry name" value="SEA domain"/>
    <property type="match status" value="1"/>
</dbReference>
<feature type="disulfide bond" evidence="9">
    <location>
        <begin position="187"/>
        <end position="196"/>
    </location>
</feature>
<dbReference type="Pfam" id="PF00028">
    <property type="entry name" value="Cadherin"/>
    <property type="match status" value="3"/>
</dbReference>
<evidence type="ECO:0000259" key="12">
    <source>
        <dbReference type="PROSITE" id="PS50026"/>
    </source>
</evidence>
<evidence type="ECO:0000256" key="2">
    <source>
        <dbReference type="ARBA" id="ARBA00022692"/>
    </source>
</evidence>
<evidence type="ECO:0000313" key="15">
    <source>
        <dbReference type="RefSeq" id="XP_035691281.1"/>
    </source>
</evidence>
<evidence type="ECO:0000313" key="14">
    <source>
        <dbReference type="Proteomes" id="UP000001554"/>
    </source>
</evidence>
<dbReference type="KEGG" id="bfo:118426128"/>
<keyword evidence="2" id="KW-0812">Transmembrane</keyword>
<dbReference type="PROSITE" id="PS50026">
    <property type="entry name" value="EGF_3"/>
    <property type="match status" value="4"/>
</dbReference>
<dbReference type="InterPro" id="IPR036364">
    <property type="entry name" value="SEA_dom_sf"/>
</dbReference>
<protein>
    <submittedName>
        <fullName evidence="15">Protocadherin Fat 3-like</fullName>
    </submittedName>
</protein>
<dbReference type="InterPro" id="IPR020894">
    <property type="entry name" value="Cadherin_CS"/>
</dbReference>
<keyword evidence="14" id="KW-1185">Reference proteome</keyword>
<feature type="disulfide bond" evidence="9">
    <location>
        <begin position="80"/>
        <end position="89"/>
    </location>
</feature>
<dbReference type="InterPro" id="IPR050174">
    <property type="entry name" value="Protocadherin/Cadherin-CA"/>
</dbReference>
<keyword evidence="3" id="KW-0677">Repeat</keyword>
<feature type="region of interest" description="Disordered" evidence="10">
    <location>
        <begin position="603"/>
        <end position="660"/>
    </location>
</feature>
<accession>A0A9J7N486</accession>
<dbReference type="OrthoDB" id="6252479at2759"/>
<evidence type="ECO:0000256" key="10">
    <source>
        <dbReference type="SAM" id="MobiDB-lite"/>
    </source>
</evidence>
<dbReference type="PANTHER" id="PTHR24028:SF328">
    <property type="entry name" value="CADHERIN-3"/>
    <property type="match status" value="1"/>
</dbReference>
<dbReference type="InterPro" id="IPR002126">
    <property type="entry name" value="Cadherin-like_dom"/>
</dbReference>
<feature type="compositionally biased region" description="Polar residues" evidence="10">
    <location>
        <begin position="603"/>
        <end position="631"/>
    </location>
</feature>
<evidence type="ECO:0000259" key="11">
    <source>
        <dbReference type="PROSITE" id="PS50024"/>
    </source>
</evidence>
<keyword evidence="4 8" id="KW-0106">Calcium</keyword>
<dbReference type="PRINTS" id="PR00205">
    <property type="entry name" value="CADHERIN"/>
</dbReference>
<feature type="domain" description="EGF-like" evidence="12">
    <location>
        <begin position="163"/>
        <end position="197"/>
    </location>
</feature>
<evidence type="ECO:0000256" key="1">
    <source>
        <dbReference type="ARBA" id="ARBA00004167"/>
    </source>
</evidence>
<dbReference type="InterPro" id="IPR000082">
    <property type="entry name" value="SEA_dom"/>
</dbReference>
<dbReference type="SUPFAM" id="SSF82671">
    <property type="entry name" value="SEA domain"/>
    <property type="match status" value="1"/>
</dbReference>
<evidence type="ECO:0000256" key="6">
    <source>
        <dbReference type="ARBA" id="ARBA00023136"/>
    </source>
</evidence>
<evidence type="ECO:0000256" key="7">
    <source>
        <dbReference type="ARBA" id="ARBA00023180"/>
    </source>
</evidence>
<feature type="domain" description="EGF-like" evidence="12">
    <location>
        <begin position="56"/>
        <end position="90"/>
    </location>
</feature>
<comment type="caution">
    <text evidence="9">Lacks conserved residue(s) required for the propagation of feature annotation.</text>
</comment>
<feature type="compositionally biased region" description="Polar residues" evidence="10">
    <location>
        <begin position="638"/>
        <end position="648"/>
    </location>
</feature>
<feature type="domain" description="EGF-like" evidence="12">
    <location>
        <begin position="125"/>
        <end position="160"/>
    </location>
</feature>
<sequence length="730" mass="78265">MSAAANQATSQHLCHPGEDCSKVPTCGNVANCTDHGICVDYDTCLCDEQWAGDKCDQFSCAALDHCSGHGRCVDIDVCYCEQGWTGSSCVTPDCPAVNQCSRQGDCIGPNVCQCISGYQGLNCSQAQSCPELQECNENGACVTSSEGQKECRCFPGFSGASCDHPDCTEQNNCTNHGSCIEPNLCQCDSGYTGNDCANFSCEALSYCSGHGRCVSFDTCSCDPGWSGGSCSIANCSSKSDCSSQGTCVAPNTCECFPGFQGEDCSEENLPNENPPIFQQDRYDATIPENQPVGTTIITVCANDTDSGRNGEVRYRLVQTGLDDENFAVHPTSGVITSVVEFDFESLEHTSFSIIVEAFDQGVPTLTGTATITINITDQNDNKPVINIPPDTEYNLQTISPIGFHVTIVQATDADRSHDNSKITYGIPSVSPFVSIDATNGSVTVTSALQSGTYLVRVSASDHGSPPKTDERSFRMIVTNVSTNTAPQCPDDQRYEIASHNLTIGSTIATIEADDHDNGPNGNVSYSFKTKAGELANLFSIDPSTGRIYVETEVPQFNDTFSVVSMTVEVRDNAVDSMSCETNVVVVIMAPEFSGTVPDNVFPTTTPLAKTSEPQTTPFDESTAGSTTQPDITTEETESSTVLPTSERASTTKEYEGITSPTTTEDLPVVVEARFRGVMKIVNRGWNDELWDQESNEFKILAAEVQQELNNLFNNSNLGDTFDSAEVTGFS</sequence>
<dbReference type="PROSITE" id="PS50024">
    <property type="entry name" value="SEA"/>
    <property type="match status" value="1"/>
</dbReference>
<evidence type="ECO:0000256" key="3">
    <source>
        <dbReference type="ARBA" id="ARBA00022737"/>
    </source>
</evidence>
<dbReference type="AlphaFoldDB" id="A0A9J7N486"/>
<dbReference type="SMART" id="SM00112">
    <property type="entry name" value="CA"/>
    <property type="match status" value="3"/>
</dbReference>
<dbReference type="PROSITE" id="PS00022">
    <property type="entry name" value="EGF_1"/>
    <property type="match status" value="4"/>
</dbReference>
<keyword evidence="9" id="KW-1015">Disulfide bond</keyword>
<dbReference type="GeneID" id="118426128"/>
<comment type="subcellular location">
    <subcellularLocation>
        <location evidence="1">Membrane</location>
        <topology evidence="1">Single-pass membrane protein</topology>
    </subcellularLocation>
</comment>
<dbReference type="SMART" id="SM00181">
    <property type="entry name" value="EGF"/>
    <property type="match status" value="7"/>
</dbReference>
<dbReference type="CDD" id="cd11304">
    <property type="entry name" value="Cadherin_repeat"/>
    <property type="match status" value="3"/>
</dbReference>
<evidence type="ECO:0000256" key="5">
    <source>
        <dbReference type="ARBA" id="ARBA00022989"/>
    </source>
</evidence>
<dbReference type="SUPFAM" id="SSF49313">
    <property type="entry name" value="Cadherin-like"/>
    <property type="match status" value="3"/>
</dbReference>
<proteinExistence type="predicted"/>
<keyword evidence="7" id="KW-0325">Glycoprotein</keyword>
<dbReference type="FunFam" id="2.60.40.60:FF:000194">
    <property type="entry name" value="FAT atypical cadherin 2"/>
    <property type="match status" value="1"/>
</dbReference>
<dbReference type="Pfam" id="PF25024">
    <property type="entry name" value="EGF_TEN"/>
    <property type="match status" value="1"/>
</dbReference>
<evidence type="ECO:0000259" key="13">
    <source>
        <dbReference type="PROSITE" id="PS50268"/>
    </source>
</evidence>
<gene>
    <name evidence="15" type="primary">LOC118426128</name>
</gene>
<dbReference type="Gene3D" id="2.60.40.60">
    <property type="entry name" value="Cadherins"/>
    <property type="match status" value="3"/>
</dbReference>
<evidence type="ECO:0000256" key="8">
    <source>
        <dbReference type="PROSITE-ProRule" id="PRU00043"/>
    </source>
</evidence>